<evidence type="ECO:0000256" key="1">
    <source>
        <dbReference type="ARBA" id="ARBA00004651"/>
    </source>
</evidence>
<feature type="transmembrane region" description="Helical" evidence="6">
    <location>
        <begin position="190"/>
        <end position="208"/>
    </location>
</feature>
<dbReference type="PANTHER" id="PTHR12677:SF59">
    <property type="entry name" value="GOLGI APPARATUS MEMBRANE PROTEIN TVP38-RELATED"/>
    <property type="match status" value="1"/>
</dbReference>
<dbReference type="EMBL" id="JAFVMF010000014">
    <property type="protein sequence ID" value="MBO1360784.1"/>
    <property type="molecule type" value="Genomic_DNA"/>
</dbReference>
<reference evidence="8 9" key="1">
    <citation type="submission" date="2021-03" db="EMBL/GenBank/DDBJ databases">
        <title>The complete genome sequence of Acetobacter sacchari TBRC 11175.</title>
        <authorList>
            <person name="Charoenyingcharoen P."/>
            <person name="Yukphan P."/>
        </authorList>
    </citation>
    <scope>NUCLEOTIDE SEQUENCE [LARGE SCALE GENOMIC DNA]</scope>
    <source>
        <strain evidence="8 9">TBRC 11175</strain>
    </source>
</reference>
<protein>
    <recommendedName>
        <fullName evidence="6">TVP38/TMEM64 family membrane protein</fullName>
    </recommendedName>
</protein>
<keyword evidence="9" id="KW-1185">Reference proteome</keyword>
<organism evidence="8 9">
    <name type="scientific">Acetobacter sacchari</name>
    <dbReference type="NCBI Taxonomy" id="2661687"/>
    <lineage>
        <taxon>Bacteria</taxon>
        <taxon>Pseudomonadati</taxon>
        <taxon>Pseudomonadota</taxon>
        <taxon>Alphaproteobacteria</taxon>
        <taxon>Acetobacterales</taxon>
        <taxon>Acetobacteraceae</taxon>
        <taxon>Acetobacter</taxon>
    </lineage>
</organism>
<comment type="subcellular location">
    <subcellularLocation>
        <location evidence="1 6">Cell membrane</location>
        <topology evidence="1 6">Multi-pass membrane protein</topology>
    </subcellularLocation>
</comment>
<keyword evidence="3 6" id="KW-0812">Transmembrane</keyword>
<feature type="transmembrane region" description="Helical" evidence="6">
    <location>
        <begin position="27"/>
        <end position="48"/>
    </location>
</feature>
<keyword evidence="5 6" id="KW-0472">Membrane</keyword>
<evidence type="ECO:0000259" key="7">
    <source>
        <dbReference type="Pfam" id="PF09335"/>
    </source>
</evidence>
<evidence type="ECO:0000313" key="8">
    <source>
        <dbReference type="EMBL" id="MBO1360784.1"/>
    </source>
</evidence>
<evidence type="ECO:0000256" key="4">
    <source>
        <dbReference type="ARBA" id="ARBA00022989"/>
    </source>
</evidence>
<accession>A0ABS3LXZ2</accession>
<sequence length="223" mass="22821">MLLALTAGAVLLREFPSARHVLDSPELLRAGASGRIAFLLCGAVWCAFGLPRQALCFAGGVAYGVWEGSVLSVVATLAGCVFAFGWARWGGREAAARWLSSHDPTAASRGGGLRARVSRMDRAIQTHPFTTILTLRLLPVGSSLLLNILAGLSGARVIPFAAATALGAAPQTVVFVLLGAGAQIGGGGRIAVGCFLFAASGLLGLWLLRRVGGTDGGTLSPDV</sequence>
<proteinExistence type="inferred from homology"/>
<keyword evidence="4 6" id="KW-1133">Transmembrane helix</keyword>
<evidence type="ECO:0000256" key="2">
    <source>
        <dbReference type="ARBA" id="ARBA00022475"/>
    </source>
</evidence>
<feature type="domain" description="VTT" evidence="7">
    <location>
        <begin position="50"/>
        <end position="180"/>
    </location>
</feature>
<comment type="similarity">
    <text evidence="6">Belongs to the TVP38/TMEM64 family.</text>
</comment>
<name>A0ABS3LXZ2_9PROT</name>
<feature type="transmembrane region" description="Helical" evidence="6">
    <location>
        <begin position="129"/>
        <end position="150"/>
    </location>
</feature>
<dbReference type="Proteomes" id="UP000664771">
    <property type="component" value="Unassembled WGS sequence"/>
</dbReference>
<dbReference type="Pfam" id="PF09335">
    <property type="entry name" value="VTT_dom"/>
    <property type="match status" value="1"/>
</dbReference>
<dbReference type="PANTHER" id="PTHR12677">
    <property type="entry name" value="GOLGI APPARATUS MEMBRANE PROTEIN TVP38-RELATED"/>
    <property type="match status" value="1"/>
</dbReference>
<feature type="transmembrane region" description="Helical" evidence="6">
    <location>
        <begin position="157"/>
        <end position="178"/>
    </location>
</feature>
<evidence type="ECO:0000313" key="9">
    <source>
        <dbReference type="Proteomes" id="UP000664771"/>
    </source>
</evidence>
<feature type="transmembrane region" description="Helical" evidence="6">
    <location>
        <begin position="60"/>
        <end position="87"/>
    </location>
</feature>
<comment type="caution">
    <text evidence="8">The sequence shown here is derived from an EMBL/GenBank/DDBJ whole genome shotgun (WGS) entry which is preliminary data.</text>
</comment>
<evidence type="ECO:0000256" key="3">
    <source>
        <dbReference type="ARBA" id="ARBA00022692"/>
    </source>
</evidence>
<keyword evidence="2 6" id="KW-1003">Cell membrane</keyword>
<dbReference type="InterPro" id="IPR015414">
    <property type="entry name" value="TMEM64"/>
</dbReference>
<evidence type="ECO:0000256" key="5">
    <source>
        <dbReference type="ARBA" id="ARBA00023136"/>
    </source>
</evidence>
<evidence type="ECO:0000256" key="6">
    <source>
        <dbReference type="RuleBase" id="RU366058"/>
    </source>
</evidence>
<gene>
    <name evidence="8" type="ORF">J2D73_13405</name>
</gene>
<dbReference type="InterPro" id="IPR032816">
    <property type="entry name" value="VTT_dom"/>
</dbReference>